<gene>
    <name evidence="2" type="ORF">ACFOW6_11360</name>
</gene>
<dbReference type="InterPro" id="IPR011010">
    <property type="entry name" value="DNA_brk_join_enz"/>
</dbReference>
<evidence type="ECO:0000256" key="1">
    <source>
        <dbReference type="ARBA" id="ARBA00023172"/>
    </source>
</evidence>
<dbReference type="InterPro" id="IPR013762">
    <property type="entry name" value="Integrase-like_cat_sf"/>
</dbReference>
<evidence type="ECO:0000313" key="2">
    <source>
        <dbReference type="EMBL" id="MFC4352139.1"/>
    </source>
</evidence>
<dbReference type="RefSeq" id="WP_382422489.1">
    <property type="nucleotide sequence ID" value="NZ_JBHSCW010000006.1"/>
</dbReference>
<keyword evidence="3" id="KW-1185">Reference proteome</keyword>
<dbReference type="EMBL" id="JBHSCW010000006">
    <property type="protein sequence ID" value="MFC4352139.1"/>
    <property type="molecule type" value="Genomic_DNA"/>
</dbReference>
<accession>A0ABV8UM22</accession>
<dbReference type="Proteomes" id="UP001595799">
    <property type="component" value="Unassembled WGS sequence"/>
</dbReference>
<reference evidence="3" key="1">
    <citation type="journal article" date="2019" name="Int. J. Syst. Evol. Microbiol.">
        <title>The Global Catalogue of Microorganisms (GCM) 10K type strain sequencing project: providing services to taxonomists for standard genome sequencing and annotation.</title>
        <authorList>
            <consortium name="The Broad Institute Genomics Platform"/>
            <consortium name="The Broad Institute Genome Sequencing Center for Infectious Disease"/>
            <person name="Wu L."/>
            <person name="Ma J."/>
        </authorList>
    </citation>
    <scope>NUCLEOTIDE SEQUENCE [LARGE SCALE GENOMIC DNA]</scope>
    <source>
        <strain evidence="3">CECT 8472</strain>
    </source>
</reference>
<protein>
    <recommendedName>
        <fullName evidence="4">Tyr recombinase domain-containing protein</fullName>
    </recommendedName>
</protein>
<dbReference type="Gene3D" id="1.10.443.10">
    <property type="entry name" value="Intergrase catalytic core"/>
    <property type="match status" value="1"/>
</dbReference>
<proteinExistence type="predicted"/>
<evidence type="ECO:0008006" key="4">
    <source>
        <dbReference type="Google" id="ProtNLM"/>
    </source>
</evidence>
<comment type="caution">
    <text evidence="2">The sequence shown here is derived from an EMBL/GenBank/DDBJ whole genome shotgun (WGS) entry which is preliminary data.</text>
</comment>
<organism evidence="2 3">
    <name type="scientific">Fodinicurvata halophila</name>
    <dbReference type="NCBI Taxonomy" id="1419723"/>
    <lineage>
        <taxon>Bacteria</taxon>
        <taxon>Pseudomonadati</taxon>
        <taxon>Pseudomonadota</taxon>
        <taxon>Alphaproteobacteria</taxon>
        <taxon>Rhodospirillales</taxon>
        <taxon>Rhodovibrionaceae</taxon>
        <taxon>Fodinicurvata</taxon>
    </lineage>
</organism>
<keyword evidence="1" id="KW-0233">DNA recombination</keyword>
<evidence type="ECO:0000313" key="3">
    <source>
        <dbReference type="Proteomes" id="UP001595799"/>
    </source>
</evidence>
<dbReference type="SUPFAM" id="SSF56349">
    <property type="entry name" value="DNA breaking-rejoining enzymes"/>
    <property type="match status" value="1"/>
</dbReference>
<name>A0ABV8UM22_9PROT</name>
<sequence>MTQLSHYHARSLIFPSAFPSADSARRARCALRRIYETLEQSPETIATEDIVALYEEAVPIEKRPAKWRDDLIVLRHLEATPVPPSDMAERVWLGTAHLGDAIAASELQPWGSEVQKVVGAIKRLARLQDKAPEHIPAVETTIQNTLTAHSGADFGISIASYRNLRSRILRGVRLVDPSHRSRFSFRSLQGPWRQLTDKARAQEYLRGDFAKLWALITYCWQHDIAPDAVDDEVVSDWRAHLETQLTDTAFETARAAIYSWERMQREVAGWPSQTLSRLYRSPEERRGLFYKDLPEALRDIWEAYVNALSRELAPVRASDCVPDTLEDDPFADLEDGSPECEVDPLRYASTTLRRQRSAWVRCVAAYQELHGSDPDRLSDVTERAVLSEVVRNIEVQNASGDPALHQKSITRKNALQDAIDWAQYDGRERSHIQYLEKMRDRVDPSFKGFERKSNGKTVRKYAHKEMGRRHRERLRQFNNPVHLVNWYRLPDELVAKSRKRLHRTANDPHAINLALIALVHRILRCAPIRAANVAALTVAGPNPQITFPRFTRGKGYLNLEAWQVKNDRDHTVELDEPTMALLRWWLEELRPGLMKRVGAHPENPHLFPAGGMAHRTSTHLSCLFTKTNRSEADFVLNIHLCRHLTAKLILDIDPSKMSLVQHLLGHRKLSTTEAYYAEVNAIIAQREWQRILTLAMNQATLMIKRKTK</sequence>